<evidence type="ECO:0000313" key="2">
    <source>
        <dbReference type="EMBL" id="MET3587032.1"/>
    </source>
</evidence>
<protein>
    <submittedName>
        <fullName evidence="2">Uncharacterized protein</fullName>
    </submittedName>
</protein>
<feature type="region of interest" description="Disordered" evidence="1">
    <location>
        <begin position="1"/>
        <end position="66"/>
    </location>
</feature>
<feature type="compositionally biased region" description="Low complexity" evidence="1">
    <location>
        <begin position="46"/>
        <end position="58"/>
    </location>
</feature>
<evidence type="ECO:0000256" key="1">
    <source>
        <dbReference type="SAM" id="MobiDB-lite"/>
    </source>
</evidence>
<accession>A0ABV2HA15</accession>
<comment type="caution">
    <text evidence="2">The sequence shown here is derived from an EMBL/GenBank/DDBJ whole genome shotgun (WGS) entry which is preliminary data.</text>
</comment>
<dbReference type="Proteomes" id="UP001549031">
    <property type="component" value="Unassembled WGS sequence"/>
</dbReference>
<proteinExistence type="predicted"/>
<feature type="compositionally biased region" description="Basic and acidic residues" evidence="1">
    <location>
        <begin position="21"/>
        <end position="32"/>
    </location>
</feature>
<dbReference type="EMBL" id="JBEPLJ010000011">
    <property type="protein sequence ID" value="MET3587032.1"/>
    <property type="molecule type" value="Genomic_DNA"/>
</dbReference>
<gene>
    <name evidence="2" type="ORF">ABID21_003154</name>
</gene>
<reference evidence="2 3" key="1">
    <citation type="submission" date="2024-06" db="EMBL/GenBank/DDBJ databases">
        <title>Genomic Encyclopedia of Type Strains, Phase IV (KMG-IV): sequencing the most valuable type-strain genomes for metagenomic binning, comparative biology and taxonomic classification.</title>
        <authorList>
            <person name="Goeker M."/>
        </authorList>
    </citation>
    <scope>NUCLEOTIDE SEQUENCE [LARGE SCALE GENOMIC DNA]</scope>
    <source>
        <strain evidence="2 3">DSM 105042</strain>
    </source>
</reference>
<dbReference type="RefSeq" id="WP_354532278.1">
    <property type="nucleotide sequence ID" value="NZ_JBEPLJ010000011.1"/>
</dbReference>
<name>A0ABV2HA15_9HYPH</name>
<organism evidence="2 3">
    <name type="scientific">Pseudorhizobium tarimense</name>
    <dbReference type="NCBI Taxonomy" id="1079109"/>
    <lineage>
        <taxon>Bacteria</taxon>
        <taxon>Pseudomonadati</taxon>
        <taxon>Pseudomonadota</taxon>
        <taxon>Alphaproteobacteria</taxon>
        <taxon>Hyphomicrobiales</taxon>
        <taxon>Rhizobiaceae</taxon>
        <taxon>Rhizobium/Agrobacterium group</taxon>
        <taxon>Pseudorhizobium</taxon>
    </lineage>
</organism>
<sequence length="66" mass="7356">MADENKRTPHQAPENHQTEPTARKEQDPHELEDQLEEGLEDTFPASDPVSTSITSIPTGTPPPPRR</sequence>
<evidence type="ECO:0000313" key="3">
    <source>
        <dbReference type="Proteomes" id="UP001549031"/>
    </source>
</evidence>
<keyword evidence="3" id="KW-1185">Reference proteome</keyword>